<dbReference type="SUPFAM" id="SSF161098">
    <property type="entry name" value="MetI-like"/>
    <property type="match status" value="1"/>
</dbReference>
<evidence type="ECO:0000256" key="7">
    <source>
        <dbReference type="RuleBase" id="RU363032"/>
    </source>
</evidence>
<feature type="transmembrane region" description="Helical" evidence="7">
    <location>
        <begin position="224"/>
        <end position="247"/>
    </location>
</feature>
<evidence type="ECO:0000313" key="10">
    <source>
        <dbReference type="EMBL" id="MCM6761227.1"/>
    </source>
</evidence>
<feature type="transmembrane region" description="Helical" evidence="7">
    <location>
        <begin position="135"/>
        <end position="156"/>
    </location>
</feature>
<feature type="compositionally biased region" description="Low complexity" evidence="8">
    <location>
        <begin position="1"/>
        <end position="13"/>
    </location>
</feature>
<comment type="similarity">
    <text evidence="7">Belongs to the binding-protein-dependent transport system permease family.</text>
</comment>
<comment type="caution">
    <text evidence="10">The sequence shown here is derived from an EMBL/GenBank/DDBJ whole genome shotgun (WGS) entry which is preliminary data.</text>
</comment>
<dbReference type="RefSeq" id="WP_251943244.1">
    <property type="nucleotide sequence ID" value="NZ_JAMRYM010000003.1"/>
</dbReference>
<evidence type="ECO:0000256" key="1">
    <source>
        <dbReference type="ARBA" id="ARBA00004651"/>
    </source>
</evidence>
<gene>
    <name evidence="10" type="ORF">NB037_02235</name>
</gene>
<keyword evidence="2 7" id="KW-0813">Transport</keyword>
<dbReference type="InterPro" id="IPR035906">
    <property type="entry name" value="MetI-like_sf"/>
</dbReference>
<reference evidence="10" key="1">
    <citation type="submission" date="2022-06" db="EMBL/GenBank/DDBJ databases">
        <title>Whole genome shotgun sequencing (WGS) of Rathayibacter sp. ZW T2_19, isolated from stored onions (Allium cepa).</title>
        <authorList>
            <person name="Stoll D.A."/>
            <person name="Huch M."/>
        </authorList>
    </citation>
    <scope>NUCLEOTIDE SEQUENCE</scope>
    <source>
        <strain evidence="10">ZW T2_19</strain>
    </source>
</reference>
<evidence type="ECO:0000313" key="11">
    <source>
        <dbReference type="Proteomes" id="UP001155240"/>
    </source>
</evidence>
<feature type="transmembrane region" description="Helical" evidence="7">
    <location>
        <begin position="36"/>
        <end position="60"/>
    </location>
</feature>
<feature type="transmembrane region" description="Helical" evidence="7">
    <location>
        <begin position="101"/>
        <end position="123"/>
    </location>
</feature>
<evidence type="ECO:0000256" key="2">
    <source>
        <dbReference type="ARBA" id="ARBA00022448"/>
    </source>
</evidence>
<evidence type="ECO:0000256" key="4">
    <source>
        <dbReference type="ARBA" id="ARBA00022692"/>
    </source>
</evidence>
<evidence type="ECO:0000256" key="5">
    <source>
        <dbReference type="ARBA" id="ARBA00022989"/>
    </source>
</evidence>
<keyword evidence="11" id="KW-1185">Reference proteome</keyword>
<feature type="region of interest" description="Disordered" evidence="8">
    <location>
        <begin position="1"/>
        <end position="29"/>
    </location>
</feature>
<keyword evidence="4 7" id="KW-0812">Transmembrane</keyword>
<evidence type="ECO:0000259" key="9">
    <source>
        <dbReference type="PROSITE" id="PS50928"/>
    </source>
</evidence>
<comment type="subcellular location">
    <subcellularLocation>
        <location evidence="1 7">Cell membrane</location>
        <topology evidence="1 7">Multi-pass membrane protein</topology>
    </subcellularLocation>
</comment>
<feature type="transmembrane region" description="Helical" evidence="7">
    <location>
        <begin position="162"/>
        <end position="182"/>
    </location>
</feature>
<feature type="transmembrane region" description="Helical" evidence="7">
    <location>
        <begin position="270"/>
        <end position="291"/>
    </location>
</feature>
<dbReference type="PROSITE" id="PS50928">
    <property type="entry name" value="ABC_TM1"/>
    <property type="match status" value="1"/>
</dbReference>
<evidence type="ECO:0000256" key="6">
    <source>
        <dbReference type="ARBA" id="ARBA00023136"/>
    </source>
</evidence>
<dbReference type="EMBL" id="JAMRYM010000003">
    <property type="protein sequence ID" value="MCM6761227.1"/>
    <property type="molecule type" value="Genomic_DNA"/>
</dbReference>
<dbReference type="InterPro" id="IPR000515">
    <property type="entry name" value="MetI-like"/>
</dbReference>
<dbReference type="CDD" id="cd06261">
    <property type="entry name" value="TM_PBP2"/>
    <property type="match status" value="1"/>
</dbReference>
<organism evidence="10 11">
    <name type="scientific">Rathayibacter rubneri</name>
    <dbReference type="NCBI Taxonomy" id="2950106"/>
    <lineage>
        <taxon>Bacteria</taxon>
        <taxon>Bacillati</taxon>
        <taxon>Actinomycetota</taxon>
        <taxon>Actinomycetes</taxon>
        <taxon>Micrococcales</taxon>
        <taxon>Microbacteriaceae</taxon>
        <taxon>Rathayibacter</taxon>
    </lineage>
</organism>
<keyword evidence="5 7" id="KW-1133">Transmembrane helix</keyword>
<dbReference type="Proteomes" id="UP001155240">
    <property type="component" value="Unassembled WGS sequence"/>
</dbReference>
<proteinExistence type="inferred from homology"/>
<dbReference type="PANTHER" id="PTHR43744:SF12">
    <property type="entry name" value="ABC TRANSPORTER PERMEASE PROTEIN MG189-RELATED"/>
    <property type="match status" value="1"/>
</dbReference>
<keyword evidence="3" id="KW-1003">Cell membrane</keyword>
<dbReference type="Pfam" id="PF00528">
    <property type="entry name" value="BPD_transp_1"/>
    <property type="match status" value="1"/>
</dbReference>
<dbReference type="AlphaFoldDB" id="A0A9X2DUZ9"/>
<dbReference type="GO" id="GO:0005886">
    <property type="term" value="C:plasma membrane"/>
    <property type="evidence" value="ECO:0007669"/>
    <property type="project" value="UniProtKB-SubCell"/>
</dbReference>
<protein>
    <submittedName>
        <fullName evidence="10">Carbohydrate ABC transporter permease</fullName>
    </submittedName>
</protein>
<dbReference type="PANTHER" id="PTHR43744">
    <property type="entry name" value="ABC TRANSPORTER PERMEASE PROTEIN MG189-RELATED-RELATED"/>
    <property type="match status" value="1"/>
</dbReference>
<evidence type="ECO:0000256" key="8">
    <source>
        <dbReference type="SAM" id="MobiDB-lite"/>
    </source>
</evidence>
<keyword evidence="6 7" id="KW-0472">Membrane</keyword>
<dbReference type="GO" id="GO:0055085">
    <property type="term" value="P:transmembrane transport"/>
    <property type="evidence" value="ECO:0007669"/>
    <property type="project" value="InterPro"/>
</dbReference>
<evidence type="ECO:0000256" key="3">
    <source>
        <dbReference type="ARBA" id="ARBA00022475"/>
    </source>
</evidence>
<sequence>MSTLTTPPTASPALTPPGRQPTTPGRGPWRARARRASIITGIAAYLVTFLIVLPILWIALLSLQPSDKILSDPFSLLSLTLDNYVNVIGSLPLLQMYLNTLVIAVVSVLVGAVVSFMASYALTRMIFKRPKAQSALRFYLLAGLAVPVYVLLFPIYRLDLALGIFGTFAAVILPYIAVSIPFNTLLLTGFLREFPTELEEAAIIDGAGLFRICRSVVLPVMKPVIATVLIFNVVYVFNEFPFVSILLNNPDMATVSLAVSRFQGQYTVDYGAMMAAATLVLLPQLIIYAVFQRQVIAGLTAGAVKG</sequence>
<dbReference type="Gene3D" id="1.10.3720.10">
    <property type="entry name" value="MetI-like"/>
    <property type="match status" value="1"/>
</dbReference>
<accession>A0A9X2DUZ9</accession>
<name>A0A9X2DUZ9_9MICO</name>
<feature type="domain" description="ABC transmembrane type-1" evidence="9">
    <location>
        <begin position="97"/>
        <end position="291"/>
    </location>
</feature>